<dbReference type="PANTHER" id="PTHR43157">
    <property type="entry name" value="PHOSPHATIDYLINOSITOL-GLYCAN BIOSYNTHESIS CLASS F PROTEIN-RELATED"/>
    <property type="match status" value="1"/>
</dbReference>
<sequence>MPGPAFILRGKFFPPKQITKTFEGKTVIVTGSNTGVGYETALKYVQLAASIVILGVRSLQKGEIAKSQIEKSTGRAGVVQVWQLDMANFESIDAFAKRVESLKRVDVAVLNAGLFNRTYKVSETGWESNLQVNTLGTALLAILLTPKLQASRTADSRAHLVVVTSTGHIEVQLKPRDKDQLLHKYNIDLGVGLYQQHVTSKLFMMWITRELAYRCLDGKGEPTVIINDACPGPCRSDVTRDFDTPLWTIAKGVGSFLALRPAENGARVLVGASTLGEDSHGQWLSADGYYRPSGQYITSDEGKILQKAMWTEVVGVVEEKIPRVKGVIASLSEQRALR</sequence>
<dbReference type="Pfam" id="PF00106">
    <property type="entry name" value="adh_short"/>
    <property type="match status" value="1"/>
</dbReference>
<dbReference type="RefSeq" id="XP_018125121.1">
    <property type="nucleotide sequence ID" value="XM_018280017.2"/>
</dbReference>
<keyword evidence="1" id="KW-0560">Oxidoreductase</keyword>
<dbReference type="InterPro" id="IPR036291">
    <property type="entry name" value="NAD(P)-bd_dom_sf"/>
</dbReference>
<proteinExistence type="predicted"/>
<dbReference type="EMBL" id="KV460295">
    <property type="protein sequence ID" value="OBT91388.1"/>
    <property type="molecule type" value="Genomic_DNA"/>
</dbReference>
<dbReference type="SUPFAM" id="SSF51735">
    <property type="entry name" value="NAD(P)-binding Rossmann-fold domains"/>
    <property type="match status" value="1"/>
</dbReference>
<evidence type="ECO:0000313" key="3">
    <source>
        <dbReference type="Proteomes" id="UP000091956"/>
    </source>
</evidence>
<dbReference type="GeneID" id="28844010"/>
<reference evidence="3" key="2">
    <citation type="journal article" date="2018" name="Nat. Commun.">
        <title>Extreme sensitivity to ultraviolet light in the fungal pathogen causing white-nose syndrome of bats.</title>
        <authorList>
            <person name="Palmer J.M."/>
            <person name="Drees K.P."/>
            <person name="Foster J.T."/>
            <person name="Lindner D.L."/>
        </authorList>
    </citation>
    <scope>NUCLEOTIDE SEQUENCE [LARGE SCALE GENOMIC DNA]</scope>
    <source>
        <strain evidence="3">UAMH 10579</strain>
    </source>
</reference>
<accession>A0A1B8G6D2</accession>
<dbReference type="PRINTS" id="PR00081">
    <property type="entry name" value="GDHRDH"/>
</dbReference>
<dbReference type="PANTHER" id="PTHR43157:SF22">
    <property type="entry name" value="SHORT-CHAIN DEHYDROGENASE_REDUCTASE PHMF"/>
    <property type="match status" value="1"/>
</dbReference>
<evidence type="ECO:0000313" key="2">
    <source>
        <dbReference type="EMBL" id="OBT91388.1"/>
    </source>
</evidence>
<gene>
    <name evidence="2" type="ORF">VE01_10624</name>
</gene>
<dbReference type="STRING" id="342668.A0A1B8G6D2"/>
<protein>
    <submittedName>
        <fullName evidence="2">Uncharacterized protein</fullName>
    </submittedName>
</protein>
<dbReference type="InterPro" id="IPR002347">
    <property type="entry name" value="SDR_fam"/>
</dbReference>
<dbReference type="Gene3D" id="3.40.50.720">
    <property type="entry name" value="NAD(P)-binding Rossmann-like Domain"/>
    <property type="match status" value="1"/>
</dbReference>
<evidence type="ECO:0000256" key="1">
    <source>
        <dbReference type="ARBA" id="ARBA00023002"/>
    </source>
</evidence>
<keyword evidence="3" id="KW-1185">Reference proteome</keyword>
<dbReference type="AlphaFoldDB" id="A0A1B8G6D2"/>
<organism evidence="2 3">
    <name type="scientific">Pseudogymnoascus verrucosus</name>
    <dbReference type="NCBI Taxonomy" id="342668"/>
    <lineage>
        <taxon>Eukaryota</taxon>
        <taxon>Fungi</taxon>
        <taxon>Dikarya</taxon>
        <taxon>Ascomycota</taxon>
        <taxon>Pezizomycotina</taxon>
        <taxon>Leotiomycetes</taxon>
        <taxon>Thelebolales</taxon>
        <taxon>Thelebolaceae</taxon>
        <taxon>Pseudogymnoascus</taxon>
    </lineage>
</organism>
<dbReference type="GO" id="GO:0016491">
    <property type="term" value="F:oxidoreductase activity"/>
    <property type="evidence" value="ECO:0007669"/>
    <property type="project" value="UniProtKB-KW"/>
</dbReference>
<reference evidence="2 3" key="1">
    <citation type="submission" date="2016-03" db="EMBL/GenBank/DDBJ databases">
        <title>Comparative genomics of Pseudogymnoascus destructans, the fungus causing white-nose syndrome of bats.</title>
        <authorList>
            <person name="Palmer J.M."/>
            <person name="Drees K.P."/>
            <person name="Foster J.T."/>
            <person name="Lindner D.L."/>
        </authorList>
    </citation>
    <scope>NUCLEOTIDE SEQUENCE [LARGE SCALE GENOMIC DNA]</scope>
    <source>
        <strain evidence="2 3">UAMH 10579</strain>
    </source>
</reference>
<dbReference type="Proteomes" id="UP000091956">
    <property type="component" value="Unassembled WGS sequence"/>
</dbReference>
<name>A0A1B8G6D2_9PEZI</name>